<organism evidence="1 2">
    <name type="scientific">Necator americanus</name>
    <name type="common">Human hookworm</name>
    <dbReference type="NCBI Taxonomy" id="51031"/>
    <lineage>
        <taxon>Eukaryota</taxon>
        <taxon>Metazoa</taxon>
        <taxon>Ecdysozoa</taxon>
        <taxon>Nematoda</taxon>
        <taxon>Chromadorea</taxon>
        <taxon>Rhabditida</taxon>
        <taxon>Rhabditina</taxon>
        <taxon>Rhabditomorpha</taxon>
        <taxon>Strongyloidea</taxon>
        <taxon>Ancylostomatidae</taxon>
        <taxon>Bunostominae</taxon>
        <taxon>Necator</taxon>
    </lineage>
</organism>
<accession>A0ABR1BSR4</accession>
<evidence type="ECO:0000313" key="2">
    <source>
        <dbReference type="Proteomes" id="UP001303046"/>
    </source>
</evidence>
<evidence type="ECO:0000313" key="1">
    <source>
        <dbReference type="EMBL" id="KAK6728099.1"/>
    </source>
</evidence>
<name>A0ABR1BSR4_NECAM</name>
<protein>
    <submittedName>
        <fullName evidence="1">Uncharacterized protein</fullName>
    </submittedName>
</protein>
<reference evidence="1 2" key="1">
    <citation type="submission" date="2023-08" db="EMBL/GenBank/DDBJ databases">
        <title>A Necator americanus chromosomal reference genome.</title>
        <authorList>
            <person name="Ilik V."/>
            <person name="Petrzelkova K.J."/>
            <person name="Pardy F."/>
            <person name="Fuh T."/>
            <person name="Niatou-Singa F.S."/>
            <person name="Gouil Q."/>
            <person name="Baker L."/>
            <person name="Ritchie M.E."/>
            <person name="Jex A.R."/>
            <person name="Gazzola D."/>
            <person name="Li H."/>
            <person name="Toshio Fujiwara R."/>
            <person name="Zhan B."/>
            <person name="Aroian R.V."/>
            <person name="Pafco B."/>
            <person name="Schwarz E.M."/>
        </authorList>
    </citation>
    <scope>NUCLEOTIDE SEQUENCE [LARGE SCALE GENOMIC DNA]</scope>
    <source>
        <strain evidence="1 2">Aroian</strain>
        <tissue evidence="1">Whole animal</tissue>
    </source>
</reference>
<sequence>MALTEERLASFNRTEKLLNDDCSLAENDSTNEVMQKVVVLHRCQPKKVILGPRKCREHAHTKSARPK</sequence>
<keyword evidence="2" id="KW-1185">Reference proteome</keyword>
<gene>
    <name evidence="1" type="primary">Necator_chrI.g1759</name>
    <name evidence="1" type="ORF">RB195_005633</name>
</gene>
<dbReference type="EMBL" id="JAVFWL010000001">
    <property type="protein sequence ID" value="KAK6728099.1"/>
    <property type="molecule type" value="Genomic_DNA"/>
</dbReference>
<comment type="caution">
    <text evidence="1">The sequence shown here is derived from an EMBL/GenBank/DDBJ whole genome shotgun (WGS) entry which is preliminary data.</text>
</comment>
<dbReference type="Proteomes" id="UP001303046">
    <property type="component" value="Unassembled WGS sequence"/>
</dbReference>
<proteinExistence type="predicted"/>